<dbReference type="Proteomes" id="UP000805649">
    <property type="component" value="Unassembled WGS sequence"/>
</dbReference>
<proteinExistence type="predicted"/>
<accession>A0ACC3Z2N3</accession>
<name>A0ACC3Z2N3_COLTU</name>
<dbReference type="EMBL" id="VUJX02000003">
    <property type="protein sequence ID" value="KAL0938368.1"/>
    <property type="molecule type" value="Genomic_DNA"/>
</dbReference>
<keyword evidence="2" id="KW-1185">Reference proteome</keyword>
<organism evidence="1 2">
    <name type="scientific">Colletotrichum truncatum</name>
    <name type="common">Anthracnose fungus</name>
    <name type="synonym">Colletotrichum capsici</name>
    <dbReference type="NCBI Taxonomy" id="5467"/>
    <lineage>
        <taxon>Eukaryota</taxon>
        <taxon>Fungi</taxon>
        <taxon>Dikarya</taxon>
        <taxon>Ascomycota</taxon>
        <taxon>Pezizomycotina</taxon>
        <taxon>Sordariomycetes</taxon>
        <taxon>Hypocreomycetidae</taxon>
        <taxon>Glomerellales</taxon>
        <taxon>Glomerellaceae</taxon>
        <taxon>Colletotrichum</taxon>
        <taxon>Colletotrichum truncatum species complex</taxon>
    </lineage>
</organism>
<protein>
    <submittedName>
        <fullName evidence="1">Uncharacterized protein</fullName>
    </submittedName>
</protein>
<evidence type="ECO:0000313" key="2">
    <source>
        <dbReference type="Proteomes" id="UP000805649"/>
    </source>
</evidence>
<gene>
    <name evidence="1" type="ORF">CTRU02_204978</name>
</gene>
<evidence type="ECO:0000313" key="1">
    <source>
        <dbReference type="EMBL" id="KAL0938368.1"/>
    </source>
</evidence>
<reference evidence="1 2" key="1">
    <citation type="journal article" date="2020" name="Phytopathology">
        <title>Genome Sequence Resources of Colletotrichum truncatum, C. plurivorum, C. musicola, and C. sojae: Four Species Pathogenic to Soybean (Glycine max).</title>
        <authorList>
            <person name="Rogerio F."/>
            <person name="Boufleur T.R."/>
            <person name="Ciampi-Guillardi M."/>
            <person name="Sukno S.A."/>
            <person name="Thon M.R."/>
            <person name="Massola Junior N.S."/>
            <person name="Baroncelli R."/>
        </authorList>
    </citation>
    <scope>NUCLEOTIDE SEQUENCE [LARGE SCALE GENOMIC DNA]</scope>
    <source>
        <strain evidence="1 2">CMES1059</strain>
    </source>
</reference>
<comment type="caution">
    <text evidence="1">The sequence shown here is derived from an EMBL/GenBank/DDBJ whole genome shotgun (WGS) entry which is preliminary data.</text>
</comment>
<sequence length="363" mass="41233">MSSEAQGSTTIDKIRALPDLRAQPKNVAYKQVLEKWPGEKDNGQPAGSLHRKHRGLDVLLIVARYILITHPDGRSIETDSNPILELAWKDMESSEYKASVEAIKEEIIDLMTSDGRLPDASFASLCESPTMLETLWKHPTLLLCGPLEILRKETEEEEEKWMPHQMIGADFLSKLSLVTWDGELDLVEKTRQIWYHSQGKDEKDLLRLEFSNGQCYTLLVAVWLRSDNTAPVDNEDNLDFVHMYSLNMADVFPVVANKCTARSPDTIGQGGHSYMLFYVANNAASMQKNYARCLRNGSPPGTYTDAHIGKQTPEKEELWAQFFAADLTEQNSIQQTMRESGNGSIFQLPRLFPRQPPRQFSWR</sequence>